<feature type="compositionally biased region" description="Basic and acidic residues" evidence="5">
    <location>
        <begin position="589"/>
        <end position="604"/>
    </location>
</feature>
<dbReference type="GO" id="GO:0004672">
    <property type="term" value="F:protein kinase activity"/>
    <property type="evidence" value="ECO:0007669"/>
    <property type="project" value="InterPro"/>
</dbReference>
<protein>
    <submittedName>
        <fullName evidence="8">Camk protein kinase</fullName>
    </submittedName>
</protein>
<comment type="similarity">
    <text evidence="1">Belongs to the protein kinase superfamily. CAMK Ser/Thr protein kinase family. CHEK2 subfamily.</text>
</comment>
<evidence type="ECO:0000256" key="4">
    <source>
        <dbReference type="PROSITE-ProRule" id="PRU10141"/>
    </source>
</evidence>
<dbReference type="InterPro" id="IPR017441">
    <property type="entry name" value="Protein_kinase_ATP_BS"/>
</dbReference>
<keyword evidence="8" id="KW-0808">Transferase</keyword>
<evidence type="ECO:0000256" key="1">
    <source>
        <dbReference type="ARBA" id="ARBA00005575"/>
    </source>
</evidence>
<dbReference type="GO" id="GO:0005524">
    <property type="term" value="F:ATP binding"/>
    <property type="evidence" value="ECO:0007669"/>
    <property type="project" value="UniProtKB-UniRule"/>
</dbReference>
<dbReference type="InterPro" id="IPR000253">
    <property type="entry name" value="FHA_dom"/>
</dbReference>
<dbReference type="AlphaFoldDB" id="A0A166LM86"/>
<keyword evidence="3 4" id="KW-0067">ATP-binding</keyword>
<reference evidence="8 9" key="1">
    <citation type="submission" date="2015-06" db="EMBL/GenBank/DDBJ databases">
        <title>Survival trade-offs in plant roots during colonization by closely related pathogenic and mutualistic fungi.</title>
        <authorList>
            <person name="Hacquard S."/>
            <person name="Kracher B."/>
            <person name="Hiruma K."/>
            <person name="Weinman A."/>
            <person name="Muench P."/>
            <person name="Garrido Oter R."/>
            <person name="Ver Loren van Themaat E."/>
            <person name="Dallerey J.-F."/>
            <person name="Damm U."/>
            <person name="Henrissat B."/>
            <person name="Lespinet O."/>
            <person name="Thon M."/>
            <person name="Kemen E."/>
            <person name="McHardy A.C."/>
            <person name="Schulze-Lefert P."/>
            <person name="O'Connell R.J."/>
        </authorList>
    </citation>
    <scope>NUCLEOTIDE SEQUENCE [LARGE SCALE GENOMIC DNA]</scope>
    <source>
        <strain evidence="8 9">MAFF 238704</strain>
    </source>
</reference>
<dbReference type="PROSITE" id="PS50006">
    <property type="entry name" value="FHA_DOMAIN"/>
    <property type="match status" value="1"/>
</dbReference>
<name>A0A166LM86_COLIC</name>
<dbReference type="PROSITE" id="PS00108">
    <property type="entry name" value="PROTEIN_KINASE_ST"/>
    <property type="match status" value="1"/>
</dbReference>
<evidence type="ECO:0000259" key="7">
    <source>
        <dbReference type="PROSITE" id="PS50011"/>
    </source>
</evidence>
<feature type="domain" description="FHA" evidence="6">
    <location>
        <begin position="80"/>
        <end position="126"/>
    </location>
</feature>
<evidence type="ECO:0000313" key="8">
    <source>
        <dbReference type="EMBL" id="KZL63700.1"/>
    </source>
</evidence>
<dbReference type="InterPro" id="IPR008984">
    <property type="entry name" value="SMAD_FHA_dom_sf"/>
</dbReference>
<organism evidence="8 9">
    <name type="scientific">Colletotrichum incanum</name>
    <name type="common">Soybean anthracnose fungus</name>
    <dbReference type="NCBI Taxonomy" id="1573173"/>
    <lineage>
        <taxon>Eukaryota</taxon>
        <taxon>Fungi</taxon>
        <taxon>Dikarya</taxon>
        <taxon>Ascomycota</taxon>
        <taxon>Pezizomycotina</taxon>
        <taxon>Sordariomycetes</taxon>
        <taxon>Hypocreomycetidae</taxon>
        <taxon>Glomerellales</taxon>
        <taxon>Glomerellaceae</taxon>
        <taxon>Colletotrichum</taxon>
        <taxon>Colletotrichum spaethianum species complex</taxon>
    </lineage>
</organism>
<evidence type="ECO:0000259" key="6">
    <source>
        <dbReference type="PROSITE" id="PS50006"/>
    </source>
</evidence>
<dbReference type="EMBL" id="LFIW01002741">
    <property type="protein sequence ID" value="KZL63700.1"/>
    <property type="molecule type" value="Genomic_DNA"/>
</dbReference>
<keyword evidence="2 4" id="KW-0547">Nucleotide-binding</keyword>
<dbReference type="STRING" id="1573173.A0A166LM86"/>
<dbReference type="Pfam" id="PF00498">
    <property type="entry name" value="FHA"/>
    <property type="match status" value="1"/>
</dbReference>
<evidence type="ECO:0000313" key="9">
    <source>
        <dbReference type="Proteomes" id="UP000076584"/>
    </source>
</evidence>
<dbReference type="Gene3D" id="1.10.510.10">
    <property type="entry name" value="Transferase(Phosphotransferase) domain 1"/>
    <property type="match status" value="1"/>
</dbReference>
<dbReference type="SMART" id="SM00220">
    <property type="entry name" value="S_TKc"/>
    <property type="match status" value="1"/>
</dbReference>
<dbReference type="Proteomes" id="UP000076584">
    <property type="component" value="Unassembled WGS sequence"/>
</dbReference>
<dbReference type="SUPFAM" id="SSF56112">
    <property type="entry name" value="Protein kinase-like (PK-like)"/>
    <property type="match status" value="1"/>
</dbReference>
<feature type="region of interest" description="Disordered" evidence="5">
    <location>
        <begin position="585"/>
        <end position="628"/>
    </location>
</feature>
<gene>
    <name evidence="8" type="ORF">CI238_12684</name>
</gene>
<dbReference type="SUPFAM" id="SSF49879">
    <property type="entry name" value="SMAD/FHA domain"/>
    <property type="match status" value="1"/>
</dbReference>
<dbReference type="CDD" id="cd00060">
    <property type="entry name" value="FHA"/>
    <property type="match status" value="1"/>
</dbReference>
<dbReference type="Gene3D" id="2.60.200.20">
    <property type="match status" value="1"/>
</dbReference>
<dbReference type="InterPro" id="IPR011009">
    <property type="entry name" value="Kinase-like_dom_sf"/>
</dbReference>
<sequence>MEYTDIVANIYPSSDPKGWVASAIKASSLYEPPQLEQQVRYRRGERASTEPPEDHGASALDYLPRLRITFDDVPRTNRGLTFGSNSNCDVVLDYRGISNCHFSLTFDDNNRLIVRDSGSLVGTQVTYDGEGEGWRRHFQWIVGGDHIPQRKESIIITLVNTISFQIVVPYHDINSPTYVGMANRFKHGTAAAESLLDDLGLTNPETRLTTGAHTPNAGEIFLRKKLGEGSFGTVTHLWNVSTGTERVVKEPTRKAVQGTQGGYSAWHREARIMGQISHPHIVTLFESSFTPHPRLYLEYVPCGSLADQDDISYDETLMIVRQCLSALAYLHGMEIPIAHRDIKPGNILVQYRSKSDICVKLGDFGLSRDSPELMTICGTRKYLAPEICSELLRYIDHKERLIYTTAVDIWSLGVVACELLCGLPQYHDRYRNNGVDWCRSIVTWLQIDSQKSRSDLGQFLLHTMVVISPNSRLPASGCYDLATKLPSAKDRYSNTSTPASSLHDDKATIRCFAEDYGADNLATIVFQPSSYMGAVCFGRSGAPPPASQNDQHNDEVDRFLRELSADPCNPIYVGSSLALDLGGGMSESWADKSSQDSVHQDRAQAEGAPTDSDPKLTEPSESWSNNREWHCDIGNSVAERGNLVDYEYEELTQAARLLHALGHQRPQGAVTTSAKSD</sequence>
<comment type="caution">
    <text evidence="8">The sequence shown here is derived from an EMBL/GenBank/DDBJ whole genome shotgun (WGS) entry which is preliminary data.</text>
</comment>
<dbReference type="InterPro" id="IPR000719">
    <property type="entry name" value="Prot_kinase_dom"/>
</dbReference>
<evidence type="ECO:0000256" key="3">
    <source>
        <dbReference type="ARBA" id="ARBA00022840"/>
    </source>
</evidence>
<feature type="compositionally biased region" description="Basic and acidic residues" evidence="5">
    <location>
        <begin position="42"/>
        <end position="56"/>
    </location>
</feature>
<proteinExistence type="inferred from homology"/>
<feature type="region of interest" description="Disordered" evidence="5">
    <location>
        <begin position="35"/>
        <end position="58"/>
    </location>
</feature>
<accession>A0A166LM86</accession>
<feature type="domain" description="Protein kinase" evidence="7">
    <location>
        <begin position="220"/>
        <end position="485"/>
    </location>
</feature>
<feature type="binding site" evidence="4">
    <location>
        <position position="249"/>
    </location>
    <ligand>
        <name>ATP</name>
        <dbReference type="ChEBI" id="CHEBI:30616"/>
    </ligand>
</feature>
<keyword evidence="9" id="KW-1185">Reference proteome</keyword>
<dbReference type="PANTHER" id="PTHR24347">
    <property type="entry name" value="SERINE/THREONINE-PROTEIN KINASE"/>
    <property type="match status" value="1"/>
</dbReference>
<keyword evidence="8" id="KW-0418">Kinase</keyword>
<dbReference type="PROSITE" id="PS00107">
    <property type="entry name" value="PROTEIN_KINASE_ATP"/>
    <property type="match status" value="1"/>
</dbReference>
<dbReference type="PROSITE" id="PS50011">
    <property type="entry name" value="PROTEIN_KINASE_DOM"/>
    <property type="match status" value="1"/>
</dbReference>
<dbReference type="InterPro" id="IPR008271">
    <property type="entry name" value="Ser/Thr_kinase_AS"/>
</dbReference>
<evidence type="ECO:0000256" key="5">
    <source>
        <dbReference type="SAM" id="MobiDB-lite"/>
    </source>
</evidence>
<dbReference type="Pfam" id="PF00069">
    <property type="entry name" value="Pkinase"/>
    <property type="match status" value="1"/>
</dbReference>
<evidence type="ECO:0000256" key="2">
    <source>
        <dbReference type="ARBA" id="ARBA00022741"/>
    </source>
</evidence>